<dbReference type="PANTHER" id="PTHR31307:SF43">
    <property type="entry name" value="TRIHELIX TRANSCRIPTION FACTOR ASIL2-LIKE"/>
    <property type="match status" value="1"/>
</dbReference>
<dbReference type="STRING" id="72664.V4LYH9"/>
<evidence type="ECO:0000313" key="4">
    <source>
        <dbReference type="Proteomes" id="UP000030689"/>
    </source>
</evidence>
<feature type="domain" description="Myb/SANT-like DNA-binding" evidence="2">
    <location>
        <begin position="33"/>
        <end position="125"/>
    </location>
</feature>
<dbReference type="OMA" id="WTNDEAQ"/>
<feature type="region of interest" description="Disordered" evidence="1">
    <location>
        <begin position="279"/>
        <end position="349"/>
    </location>
</feature>
<dbReference type="PANTHER" id="PTHR31307">
    <property type="entry name" value="TRIHELIX TRANSCRIPTION FACTOR ASIL2"/>
    <property type="match status" value="1"/>
</dbReference>
<dbReference type="Gramene" id="ESQ55730">
    <property type="protein sequence ID" value="ESQ55730"/>
    <property type="gene ID" value="EUTSA_v10025276mg"/>
</dbReference>
<dbReference type="eggNOG" id="KOG4282">
    <property type="taxonomic scope" value="Eukaryota"/>
</dbReference>
<reference evidence="3 4" key="1">
    <citation type="journal article" date="2013" name="Front. Plant Sci.">
        <title>The Reference Genome of the Halophytic Plant Eutrema salsugineum.</title>
        <authorList>
            <person name="Yang R."/>
            <person name="Jarvis D.E."/>
            <person name="Chen H."/>
            <person name="Beilstein M.A."/>
            <person name="Grimwood J."/>
            <person name="Jenkins J."/>
            <person name="Shu S."/>
            <person name="Prochnik S."/>
            <person name="Xin M."/>
            <person name="Ma C."/>
            <person name="Schmutz J."/>
            <person name="Wing R.A."/>
            <person name="Mitchell-Olds T."/>
            <person name="Schumaker K.S."/>
            <person name="Wang X."/>
        </authorList>
    </citation>
    <scope>NUCLEOTIDE SEQUENCE [LARGE SCALE GENOMIC DNA]</scope>
</reference>
<name>V4LYH9_EUTSA</name>
<dbReference type="KEGG" id="eus:EUTSA_v10025276mg"/>
<dbReference type="Gene3D" id="1.10.10.60">
    <property type="entry name" value="Homeodomain-like"/>
    <property type="match status" value="1"/>
</dbReference>
<dbReference type="Pfam" id="PF13837">
    <property type="entry name" value="Myb_DNA-bind_4"/>
    <property type="match status" value="1"/>
</dbReference>
<dbReference type="AlphaFoldDB" id="V4LYH9"/>
<dbReference type="InterPro" id="IPR044822">
    <property type="entry name" value="Myb_DNA-bind_4"/>
</dbReference>
<feature type="compositionally biased region" description="Acidic residues" evidence="1">
    <location>
        <begin position="291"/>
        <end position="301"/>
    </location>
</feature>
<proteinExistence type="predicted"/>
<sequence>MSTPDDGSPVAMAIDPSTAVTVATTTTRRVPPPCWTDDETAALVNAYKDKWFALRRGNLRAADWDDVAAAVSLLPTLGGPPKSAIQCRHKIEKLRKRYRGEKQRSLSRPGKFSSSWDLFPVLDAMGFAPVTPAAVEPYDRDVDHDDESNGLDGFRVRSKRSGKFSGYSDSPREVGDGYGVRSRARSHMKMYGGFKPEFDSDHDSGSGFGLKRKFNGNSKVTAADFDGHSDNEIVLVPKARLKPHGKPSSGEFSHGGGGFPLKSFGDRNFASHGFNKHKSFGKPEANFSPELDYDDEFDDERDGFNTRMQNSRSSSRVNGYSRKDGSYPRNTSNGYGSSSRFKHGQMNAADVESDPIDEVVSSVKMLTEMFVRVENSKMEMMREMEKTRMEMELKHCQMMLESQQQIIGAFADALSEKKSTNARKPVS</sequence>
<protein>
    <recommendedName>
        <fullName evidence="2">Myb/SANT-like DNA-binding domain-containing protein</fullName>
    </recommendedName>
</protein>
<keyword evidence="4" id="KW-1185">Reference proteome</keyword>
<dbReference type="EMBL" id="KI517384">
    <property type="protein sequence ID" value="ESQ55730.1"/>
    <property type="molecule type" value="Genomic_DNA"/>
</dbReference>
<accession>V4LYH9</accession>
<dbReference type="InterPro" id="IPR044823">
    <property type="entry name" value="ASIL1/2-like"/>
</dbReference>
<evidence type="ECO:0000256" key="1">
    <source>
        <dbReference type="SAM" id="MobiDB-lite"/>
    </source>
</evidence>
<evidence type="ECO:0000313" key="3">
    <source>
        <dbReference type="EMBL" id="ESQ55730.1"/>
    </source>
</evidence>
<dbReference type="OrthoDB" id="1901794at2759"/>
<evidence type="ECO:0000259" key="2">
    <source>
        <dbReference type="Pfam" id="PF13837"/>
    </source>
</evidence>
<organism evidence="3 4">
    <name type="scientific">Eutrema salsugineum</name>
    <name type="common">Saltwater cress</name>
    <name type="synonym">Sisymbrium salsugineum</name>
    <dbReference type="NCBI Taxonomy" id="72664"/>
    <lineage>
        <taxon>Eukaryota</taxon>
        <taxon>Viridiplantae</taxon>
        <taxon>Streptophyta</taxon>
        <taxon>Embryophyta</taxon>
        <taxon>Tracheophyta</taxon>
        <taxon>Spermatophyta</taxon>
        <taxon>Magnoliopsida</taxon>
        <taxon>eudicotyledons</taxon>
        <taxon>Gunneridae</taxon>
        <taxon>Pentapetalae</taxon>
        <taxon>rosids</taxon>
        <taxon>malvids</taxon>
        <taxon>Brassicales</taxon>
        <taxon>Brassicaceae</taxon>
        <taxon>Eutremeae</taxon>
        <taxon>Eutrema</taxon>
    </lineage>
</organism>
<gene>
    <name evidence="3" type="ORF">EUTSA_v10025276mg</name>
</gene>
<dbReference type="Proteomes" id="UP000030689">
    <property type="component" value="Unassembled WGS sequence"/>
</dbReference>
<feature type="compositionally biased region" description="Polar residues" evidence="1">
    <location>
        <begin position="306"/>
        <end position="318"/>
    </location>
</feature>
<feature type="compositionally biased region" description="Polar residues" evidence="1">
    <location>
        <begin position="328"/>
        <end position="339"/>
    </location>
</feature>